<accession>A0A512N2P0</accession>
<name>A0A512N2P0_9HYPH</name>
<gene>
    <name evidence="1" type="ORF">RSO01_04080</name>
</gene>
<dbReference type="Proteomes" id="UP000321058">
    <property type="component" value="Unassembled WGS sequence"/>
</dbReference>
<organism evidence="1 2">
    <name type="scientific">Reyranella soli</name>
    <dbReference type="NCBI Taxonomy" id="1230389"/>
    <lineage>
        <taxon>Bacteria</taxon>
        <taxon>Pseudomonadati</taxon>
        <taxon>Pseudomonadota</taxon>
        <taxon>Alphaproteobacteria</taxon>
        <taxon>Hyphomicrobiales</taxon>
        <taxon>Reyranellaceae</taxon>
        <taxon>Reyranella</taxon>
    </lineage>
</organism>
<evidence type="ECO:0000313" key="2">
    <source>
        <dbReference type="Proteomes" id="UP000321058"/>
    </source>
</evidence>
<sequence>MSQKTKDKTKGKDVAKPVAKPAIRVHHLPAIKAGKYADGLPYDEIRYLECKLILKPNHFTSRQSLFDFAKVLRRPARATGVLFDPVTFTERPLAIREVLFVDTHDFRLYNNAFILRRRIPYQDGFPVGIPEIVFKFRHTDPQKTAELDMRPHITGDYRIKFKAEALPLKDGLGGMRMLYSHNVEFHMESAIMSDRMSMDRIADALPALKSIPWEKDERAELVGGTIVEEVLQDIGMLDFGNRMSAMCNVALWRNRGDHAPLIGEFAFQLKFRRREELTDEALGRCEAFFLALQAEARDWIQLGATKTGVVYRLKGNPPHAHE</sequence>
<evidence type="ECO:0000313" key="1">
    <source>
        <dbReference type="EMBL" id="GEP53242.1"/>
    </source>
</evidence>
<dbReference type="RefSeq" id="WP_246157946.1">
    <property type="nucleotide sequence ID" value="NZ_BKAJ01000004.1"/>
</dbReference>
<keyword evidence="2" id="KW-1185">Reference proteome</keyword>
<comment type="caution">
    <text evidence="1">The sequence shown here is derived from an EMBL/GenBank/DDBJ whole genome shotgun (WGS) entry which is preliminary data.</text>
</comment>
<dbReference type="EMBL" id="BKAJ01000004">
    <property type="protein sequence ID" value="GEP53242.1"/>
    <property type="molecule type" value="Genomic_DNA"/>
</dbReference>
<protein>
    <submittedName>
        <fullName evidence="1">Uncharacterized protein</fullName>
    </submittedName>
</protein>
<dbReference type="AlphaFoldDB" id="A0A512N2P0"/>
<reference evidence="1 2" key="1">
    <citation type="submission" date="2019-07" db="EMBL/GenBank/DDBJ databases">
        <title>Whole genome shotgun sequence of Reyranella soli NBRC 108950.</title>
        <authorList>
            <person name="Hosoyama A."/>
            <person name="Uohara A."/>
            <person name="Ohji S."/>
            <person name="Ichikawa N."/>
        </authorList>
    </citation>
    <scope>NUCLEOTIDE SEQUENCE [LARGE SCALE GENOMIC DNA]</scope>
    <source>
        <strain evidence="1 2">NBRC 108950</strain>
    </source>
</reference>
<proteinExistence type="predicted"/>